<comment type="caution">
    <text evidence="1">The sequence shown here is derived from an EMBL/GenBank/DDBJ whole genome shotgun (WGS) entry which is preliminary data.</text>
</comment>
<reference evidence="1" key="1">
    <citation type="journal article" date="2015" name="Nature">
        <title>Complex archaea that bridge the gap between prokaryotes and eukaryotes.</title>
        <authorList>
            <person name="Spang A."/>
            <person name="Saw J.H."/>
            <person name="Jorgensen S.L."/>
            <person name="Zaremba-Niedzwiedzka K."/>
            <person name="Martijn J."/>
            <person name="Lind A.E."/>
            <person name="van Eijk R."/>
            <person name="Schleper C."/>
            <person name="Guy L."/>
            <person name="Ettema T.J."/>
        </authorList>
    </citation>
    <scope>NUCLEOTIDE SEQUENCE</scope>
</reference>
<dbReference type="AlphaFoldDB" id="A0A0F9HCP3"/>
<evidence type="ECO:0000313" key="1">
    <source>
        <dbReference type="EMBL" id="KKL79465.1"/>
    </source>
</evidence>
<sequence length="155" mass="16175">MVLDANLELYNTAFDEQANGLAVVGSWVNLGKGGLPAGSQFIVGLKTGALPGTDTGTIEVELQLTLDNNTTRRTVAKHTFPLAGSTPFDGQQVIGVDKDFNPQEYAGASIDVRVNIIPTGNAVANNATAAKLYAYLGSGEKQTFGRKTGSDTLAT</sequence>
<accession>A0A0F9HCP3</accession>
<name>A0A0F9HCP3_9ZZZZ</name>
<protein>
    <submittedName>
        <fullName evidence="1">Uncharacterized protein</fullName>
    </submittedName>
</protein>
<proteinExistence type="predicted"/>
<dbReference type="EMBL" id="LAZR01023163">
    <property type="protein sequence ID" value="KKL79465.1"/>
    <property type="molecule type" value="Genomic_DNA"/>
</dbReference>
<organism evidence="1">
    <name type="scientific">marine sediment metagenome</name>
    <dbReference type="NCBI Taxonomy" id="412755"/>
    <lineage>
        <taxon>unclassified sequences</taxon>
        <taxon>metagenomes</taxon>
        <taxon>ecological metagenomes</taxon>
    </lineage>
</organism>
<gene>
    <name evidence="1" type="ORF">LCGC14_2014560</name>
</gene>